<name>A0AAE3VBW7_9FIRM</name>
<dbReference type="EMBL" id="JAUSTO010000020">
    <property type="protein sequence ID" value="MDQ0153439.1"/>
    <property type="molecule type" value="Genomic_DNA"/>
</dbReference>
<keyword evidence="2" id="KW-1185">Reference proteome</keyword>
<evidence type="ECO:0000313" key="1">
    <source>
        <dbReference type="EMBL" id="MDQ0153439.1"/>
    </source>
</evidence>
<gene>
    <name evidence="1" type="ORF">J2S20_002159</name>
</gene>
<comment type="caution">
    <text evidence="1">The sequence shown here is derived from an EMBL/GenBank/DDBJ whole genome shotgun (WGS) entry which is preliminary data.</text>
</comment>
<evidence type="ECO:0000313" key="2">
    <source>
        <dbReference type="Proteomes" id="UP001241537"/>
    </source>
</evidence>
<dbReference type="AlphaFoldDB" id="A0AAE3VBW7"/>
<proteinExistence type="predicted"/>
<dbReference type="Proteomes" id="UP001241537">
    <property type="component" value="Unassembled WGS sequence"/>
</dbReference>
<accession>A0AAE3VBW7</accession>
<reference evidence="1" key="1">
    <citation type="submission" date="2023-07" db="EMBL/GenBank/DDBJ databases">
        <title>Genomic Encyclopedia of Type Strains, Phase IV (KMG-IV): sequencing the most valuable type-strain genomes for metagenomic binning, comparative biology and taxonomic classification.</title>
        <authorList>
            <person name="Goeker M."/>
        </authorList>
    </citation>
    <scope>NUCLEOTIDE SEQUENCE</scope>
    <source>
        <strain evidence="1">DSM 19659</strain>
    </source>
</reference>
<protein>
    <submittedName>
        <fullName evidence="1">Uncharacterized protein</fullName>
    </submittedName>
</protein>
<dbReference type="RefSeq" id="WP_146137163.1">
    <property type="nucleotide sequence ID" value="NZ_JAUSTO010000020.1"/>
</dbReference>
<organism evidence="1 2">
    <name type="scientific">Moryella indoligenes</name>
    <dbReference type="NCBI Taxonomy" id="371674"/>
    <lineage>
        <taxon>Bacteria</taxon>
        <taxon>Bacillati</taxon>
        <taxon>Bacillota</taxon>
        <taxon>Clostridia</taxon>
        <taxon>Lachnospirales</taxon>
        <taxon>Lachnospiraceae</taxon>
        <taxon>Moryella</taxon>
    </lineage>
</organism>
<sequence length="100" mass="10721">MLKVSKSTCSSKSGSIFTFEKSMLSFGVKNPLLSSEAAFSPAASPSASSPLSAFADDEEAPFSAEAAEVPLRSVGTKWYIIHLLFYHLPGSTDILFEAHF</sequence>